<proteinExistence type="predicted"/>
<evidence type="ECO:0000313" key="3">
    <source>
        <dbReference type="Proteomes" id="UP000007967"/>
    </source>
</evidence>
<name>D2PVH3_KRIFD</name>
<keyword evidence="3" id="KW-1185">Reference proteome</keyword>
<dbReference type="Proteomes" id="UP000007967">
    <property type="component" value="Chromosome"/>
</dbReference>
<evidence type="ECO:0000256" key="1">
    <source>
        <dbReference type="SAM" id="Phobius"/>
    </source>
</evidence>
<reference evidence="3" key="1">
    <citation type="submission" date="2009-09" db="EMBL/GenBank/DDBJ databases">
        <title>The complete genome of Kribbella flavida DSM 17836.</title>
        <authorList>
            <consortium name="US DOE Joint Genome Institute (JGI-PGF)"/>
            <person name="Lucas S."/>
            <person name="Copeland A."/>
            <person name="Lapidus A."/>
            <person name="Glavina del Rio T."/>
            <person name="Dalin E."/>
            <person name="Tice H."/>
            <person name="Bruce D."/>
            <person name="Goodwin L."/>
            <person name="Pitluck S."/>
            <person name="Kyrpides N."/>
            <person name="Mavromatis K."/>
            <person name="Ivanova N."/>
            <person name="Saunders E."/>
            <person name="Brettin T."/>
            <person name="Detter J.C."/>
            <person name="Han C."/>
            <person name="Larimer F."/>
            <person name="Land M."/>
            <person name="Hauser L."/>
            <person name="Markowitz V."/>
            <person name="Cheng J.-F."/>
            <person name="Hugenholtz P."/>
            <person name="Woyke T."/>
            <person name="Wu D."/>
            <person name="Pukall R."/>
            <person name="Klenk H.-P."/>
            <person name="Eisen J.A."/>
        </authorList>
    </citation>
    <scope>NUCLEOTIDE SEQUENCE [LARGE SCALE GENOMIC DNA]</scope>
    <source>
        <strain evidence="3">DSM 17836 / JCM 10339 / NBRC 14399</strain>
    </source>
</reference>
<reference evidence="2 3" key="2">
    <citation type="journal article" date="2010" name="Stand. Genomic Sci.">
        <title>Complete genome sequence of Kribbella flavida type strain (IFO 14399).</title>
        <authorList>
            <person name="Pukall R."/>
            <person name="Lapidus A."/>
            <person name="Glavina Del Rio T."/>
            <person name="Copeland A."/>
            <person name="Tice H."/>
            <person name="Cheng J.-F."/>
            <person name="Lucas S."/>
            <person name="Chen F."/>
            <person name="Nolan M."/>
            <person name="LaButti K."/>
            <person name="Pati A."/>
            <person name="Ivanova N."/>
            <person name="Mavrommatis K."/>
            <person name="Mikhailova N."/>
            <person name="Pitluck S."/>
            <person name="Bruce D."/>
            <person name="Goodwin L."/>
            <person name="Land M."/>
            <person name="Hauser L."/>
            <person name="Chang Y.-J."/>
            <person name="Jeffries C.D."/>
            <person name="Chen A."/>
            <person name="Palaniappan K."/>
            <person name="Chain P."/>
            <person name="Rohde M."/>
            <person name="Goeker M."/>
            <person name="Bristow J."/>
            <person name="Eisen J.A."/>
            <person name="Markowitz V."/>
            <person name="Hugenholtz P."/>
            <person name="Kyrpides N.C."/>
            <person name="Klenk H.-P."/>
            <person name="Brettin T."/>
        </authorList>
    </citation>
    <scope>NUCLEOTIDE SEQUENCE [LARGE SCALE GENOMIC DNA]</scope>
    <source>
        <strain evidence="3">DSM 17836 / JCM 10339 / NBRC 14399</strain>
    </source>
</reference>
<feature type="transmembrane region" description="Helical" evidence="1">
    <location>
        <begin position="178"/>
        <end position="199"/>
    </location>
</feature>
<feature type="transmembrane region" description="Helical" evidence="1">
    <location>
        <begin position="92"/>
        <end position="115"/>
    </location>
</feature>
<dbReference type="HOGENOM" id="CLU_054199_0_0_11"/>
<organism evidence="2 3">
    <name type="scientific">Kribbella flavida (strain DSM 17836 / JCM 10339 / NBRC 14399)</name>
    <dbReference type="NCBI Taxonomy" id="479435"/>
    <lineage>
        <taxon>Bacteria</taxon>
        <taxon>Bacillati</taxon>
        <taxon>Actinomycetota</taxon>
        <taxon>Actinomycetes</taxon>
        <taxon>Propionibacteriales</taxon>
        <taxon>Kribbellaceae</taxon>
        <taxon>Kribbella</taxon>
    </lineage>
</organism>
<dbReference type="AlphaFoldDB" id="D2PVH3"/>
<evidence type="ECO:0000313" key="2">
    <source>
        <dbReference type="EMBL" id="ADB35213.1"/>
    </source>
</evidence>
<dbReference type="OrthoDB" id="4964568at2"/>
<dbReference type="EMBL" id="CP001736">
    <property type="protein sequence ID" value="ADB35213.1"/>
    <property type="molecule type" value="Genomic_DNA"/>
</dbReference>
<dbReference type="KEGG" id="kfl:Kfla_6210"/>
<protein>
    <submittedName>
        <fullName evidence="2">Uncharacterized protein</fullName>
    </submittedName>
</protein>
<dbReference type="STRING" id="479435.Kfla_6210"/>
<gene>
    <name evidence="2" type="ordered locus">Kfla_6210</name>
</gene>
<feature type="transmembrane region" description="Helical" evidence="1">
    <location>
        <begin position="135"/>
        <end position="157"/>
    </location>
</feature>
<keyword evidence="1" id="KW-1133">Transmembrane helix</keyword>
<keyword evidence="1" id="KW-0812">Transmembrane</keyword>
<keyword evidence="1" id="KW-0472">Membrane</keyword>
<feature type="transmembrane region" description="Helical" evidence="1">
    <location>
        <begin position="219"/>
        <end position="241"/>
    </location>
</feature>
<feature type="transmembrane region" description="Helical" evidence="1">
    <location>
        <begin position="21"/>
        <end position="47"/>
    </location>
</feature>
<dbReference type="eggNOG" id="ENOG50336S8">
    <property type="taxonomic scope" value="Bacteria"/>
</dbReference>
<feature type="transmembrane region" description="Helical" evidence="1">
    <location>
        <begin position="285"/>
        <end position="306"/>
    </location>
</feature>
<accession>D2PVH3</accession>
<dbReference type="RefSeq" id="WP_012923766.1">
    <property type="nucleotide sequence ID" value="NC_013729.1"/>
</dbReference>
<feature type="transmembrane region" description="Helical" evidence="1">
    <location>
        <begin position="59"/>
        <end position="80"/>
    </location>
</feature>
<feature type="transmembrane region" description="Helical" evidence="1">
    <location>
        <begin position="248"/>
        <end position="265"/>
    </location>
</feature>
<sequence length="323" mass="33922">MRLLATPTATHGRPGLAALQWCCGYGMIVAVAPYAVLKVCWLLGYPVGIPDTSPAMDFVIPNLVTLALDLAAVATALALAADRARRWPAWLLLVPGWTGMGLLAPTVLIVTAGFAHGLLTEGQPVVMRDGLVEPWTYTLVYSSFAIQGTLLSIGLALHARRRWPDLLTETRTSVLVPGARVVAIGGALAAGAVGAARLFEAIAAPADWRASDWTFASRFSEATEGAFALAAGVGVLALAGLLPRLRHAVALTWLGSATLFAWGLMRTFSLAARAPMSDLITRQTAIIDLTATLAGLLIALTALFLLTAQRLPRTTPPATTSPD</sequence>